<proteinExistence type="predicted"/>
<organism evidence="2 3">
    <name type="scientific">Paenibacillus soyae</name>
    <dbReference type="NCBI Taxonomy" id="2969249"/>
    <lineage>
        <taxon>Bacteria</taxon>
        <taxon>Bacillati</taxon>
        <taxon>Bacillota</taxon>
        <taxon>Bacilli</taxon>
        <taxon>Bacillales</taxon>
        <taxon>Paenibacillaceae</taxon>
        <taxon>Paenibacillus</taxon>
    </lineage>
</organism>
<evidence type="ECO:0000313" key="2">
    <source>
        <dbReference type="EMBL" id="MCR2803980.1"/>
    </source>
</evidence>
<gene>
    <name evidence="2" type="ORF">NQZ67_08840</name>
</gene>
<accession>A0A9X2MPA9</accession>
<keyword evidence="1" id="KW-1133">Transmembrane helix</keyword>
<evidence type="ECO:0000256" key="1">
    <source>
        <dbReference type="SAM" id="Phobius"/>
    </source>
</evidence>
<dbReference type="Proteomes" id="UP001141950">
    <property type="component" value="Unassembled WGS sequence"/>
</dbReference>
<feature type="transmembrane region" description="Helical" evidence="1">
    <location>
        <begin position="76"/>
        <end position="96"/>
    </location>
</feature>
<keyword evidence="3" id="KW-1185">Reference proteome</keyword>
<protein>
    <submittedName>
        <fullName evidence="2">Uncharacterized protein</fullName>
    </submittedName>
</protein>
<dbReference type="RefSeq" id="WP_257444726.1">
    <property type="nucleotide sequence ID" value="NZ_JANIPJ010000005.1"/>
</dbReference>
<feature type="transmembrane region" description="Helical" evidence="1">
    <location>
        <begin position="12"/>
        <end position="29"/>
    </location>
</feature>
<feature type="transmembrane region" description="Helical" evidence="1">
    <location>
        <begin position="103"/>
        <end position="121"/>
    </location>
</feature>
<feature type="transmembrane region" description="Helical" evidence="1">
    <location>
        <begin position="36"/>
        <end position="56"/>
    </location>
</feature>
<dbReference type="EMBL" id="JANIPJ010000005">
    <property type="protein sequence ID" value="MCR2803980.1"/>
    <property type="molecule type" value="Genomic_DNA"/>
</dbReference>
<feature type="transmembrane region" description="Helical" evidence="1">
    <location>
        <begin position="137"/>
        <end position="156"/>
    </location>
</feature>
<reference evidence="2" key="1">
    <citation type="submission" date="2022-08" db="EMBL/GenBank/DDBJ databases">
        <title>The genomic sequence of strain Paenibacillus sp. SCIV0701.</title>
        <authorList>
            <person name="Zhao H."/>
        </authorList>
    </citation>
    <scope>NUCLEOTIDE SEQUENCE</scope>
    <source>
        <strain evidence="2">SCIV0701</strain>
    </source>
</reference>
<keyword evidence="1" id="KW-0812">Transmembrane</keyword>
<name>A0A9X2MPA9_9BACL</name>
<evidence type="ECO:0000313" key="3">
    <source>
        <dbReference type="Proteomes" id="UP001141950"/>
    </source>
</evidence>
<dbReference type="AlphaFoldDB" id="A0A9X2MPA9"/>
<sequence>MILWEQFDRNEWYILTMLVISYGAVILLPKRVSPKLMILGLVWGFASSTLFDFTIGGGLLDFYMVNDSNRYELTDLLVYFLFAPFGYFFIYFYEAWKIGKKTLLYYIAGWTAVGAVMQWVSEWMRLTEYQRGYKLEYNIVVFLIVQTITGLFYAHIKSRSASGERGSHMG</sequence>
<keyword evidence="1" id="KW-0472">Membrane</keyword>
<comment type="caution">
    <text evidence="2">The sequence shown here is derived from an EMBL/GenBank/DDBJ whole genome shotgun (WGS) entry which is preliminary data.</text>
</comment>